<dbReference type="HOGENOM" id="CLU_263556_0_0_10"/>
<keyword evidence="4" id="KW-1185">Reference proteome</keyword>
<dbReference type="AlphaFoldDB" id="B3ETV2"/>
<feature type="coiled-coil region" evidence="1">
    <location>
        <begin position="1167"/>
        <end position="1223"/>
    </location>
</feature>
<dbReference type="OrthoDB" id="9788101at2"/>
<evidence type="ECO:0000256" key="1">
    <source>
        <dbReference type="SAM" id="Coils"/>
    </source>
</evidence>
<reference evidence="3 4" key="1">
    <citation type="journal article" date="2010" name="J. Bacteriol.">
        <title>The genome of the amoeba symbiont 'Candidatus Amoebophilus asiaticus' reveals common mechanisms for host cell interaction among amoeba-associated bacteria.</title>
        <authorList>
            <person name="Schmitz-Esser S."/>
            <person name="Tischler P."/>
            <person name="Arnold R."/>
            <person name="Montanaro J."/>
            <person name="Wagner M."/>
            <person name="Rattei T."/>
            <person name="Horn M."/>
        </authorList>
    </citation>
    <scope>NUCLEOTIDE SEQUENCE [LARGE SCALE GENOMIC DNA]</scope>
    <source>
        <strain evidence="3 4">5a2</strain>
    </source>
</reference>
<protein>
    <submittedName>
        <fullName evidence="3">Uncharacterized protein</fullName>
    </submittedName>
</protein>
<evidence type="ECO:0000256" key="2">
    <source>
        <dbReference type="SAM" id="SignalP"/>
    </source>
</evidence>
<accession>B3ETV2</accession>
<gene>
    <name evidence="3" type="ordered locus">Aasi_1349</name>
</gene>
<evidence type="ECO:0000313" key="3">
    <source>
        <dbReference type="EMBL" id="ACE06654.1"/>
    </source>
</evidence>
<evidence type="ECO:0000313" key="4">
    <source>
        <dbReference type="Proteomes" id="UP000001227"/>
    </source>
</evidence>
<dbReference type="KEGG" id="aas:Aasi_1349"/>
<feature type="chain" id="PRO_5002786293" evidence="2">
    <location>
        <begin position="27"/>
        <end position="1275"/>
    </location>
</feature>
<organism evidence="3 4">
    <name type="scientific">Amoebophilus asiaticus (strain 5a2)</name>
    <dbReference type="NCBI Taxonomy" id="452471"/>
    <lineage>
        <taxon>Bacteria</taxon>
        <taxon>Pseudomonadati</taxon>
        <taxon>Bacteroidota</taxon>
        <taxon>Cytophagia</taxon>
        <taxon>Cytophagales</taxon>
        <taxon>Amoebophilaceae</taxon>
        <taxon>Candidatus Amoebophilus</taxon>
    </lineage>
</organism>
<sequence length="1275" mass="143614">MPRNFKKHLLLSQVFILALLSNIISCKCGNKEDTIGDLTFKVEPRSLSETNTNTIVTFQLTEARKQANLGKFQLNVRIIQQEGGSGSQLKYQNAEGEKRKVEELTEQLSHFTSLNSLKDSNSSLKIDFKVKPGKGVTLLIYQFEAFDAEGSLIDSYPVEYKPEKLFPTLSCKSEENMEGENKEIKLNIHNPNNETIAAGTLKLQITRIQGTEAEIVGANSTIIPTTYELEIGEAIAGTQDLAKNLFIDSKTDFEATFSIQLIHQSKIRSNNTITVSWEQGMLLKLDVDYMGDPRILSYSTKNVGTKDAKNVKLAYRSKTTGVQLAGMSLSEGEFKEIVIGDISKGAKRENQVLGEIDFGTNQSAEFEFKLIDEAGKEQIQKLTFYALDIQLSIEGLIYHNNMVTYQIKNQGRDMAGDVQVRYTNISKNDQEREVTLATKATATTASMRIDKVSPLVSLSVDFKQADEALFRFEILYKGKPISHGTKDLPIKAKEVNLKLVPIGLVTNDISLTGDEKVFKCKIELEADSRPVIGIDPKYVAIAIKNKIGNSSFITKNARDKVDISQLGGVELGKIGDDLTLYIDQARAKEAEFELILSYKNKPQATPLSVNWQEDNIKIQNLASFVGNNEASFTLCNNVAAIDPSKLTIELTSDANNSFTLIKADKTIGNNSMTLDQLIGTDQVAINVSTHPIRFRLAKAVDSVDVDRVTITVKRGTTELASEQAKWKAEEASFEVRMENLVENRWFDDTTAIPITIINKGRTIKTDQIQIRLIHEKGIKYKLGNVSEDKINISLSSILGERISSEWTTIMPHTFSLELDGILPTDKYVAQLKLQVFYKNDCLYTKDLIWINKHQFSQSFDVLKKEIKQLQINFNTNKKDVQEFLKKNDYDNWFNRVSKIIADKEEAKDIQIRAVDLVNKLNAEVQRNEKIQVETEIIQVAEQIGVDADSCDLDAFEMVDQQISTSLKNSEKNATEAALKVDELNRLFIGSSGLMETIGDVMQYVNNTVFIERELKKSSEVLTRIENSTNIIYGEVIKERIDQAETKCKLITTNNKAAVNSVMEALLTVVSKNRINIEEFKEVININKAHVESYSQAINNYFDNKNTSFFKSIDREIENKIKDLFSGFKLNFTDYDTKAFSACRLAEFICSEAKNCFNAGASIDSEVIDKLNNLRNEIQEIYKSLIRNVKEAYDTSTMAVSSILTKVEQELSELERQEQTKLIQQQIQHAIKVLGWIDKFYVENKFDENTGLELQSKVSEIISKLDSLDELSLVWG</sequence>
<name>B3ETV2_AMOA5</name>
<dbReference type="Proteomes" id="UP000001227">
    <property type="component" value="Chromosome"/>
</dbReference>
<feature type="signal peptide" evidence="2">
    <location>
        <begin position="1"/>
        <end position="26"/>
    </location>
</feature>
<dbReference type="RefSeq" id="WP_012473399.1">
    <property type="nucleotide sequence ID" value="NC_010830.1"/>
</dbReference>
<dbReference type="eggNOG" id="COG1196">
    <property type="taxonomic scope" value="Bacteria"/>
</dbReference>
<keyword evidence="2" id="KW-0732">Signal</keyword>
<dbReference type="EMBL" id="CP001102">
    <property type="protein sequence ID" value="ACE06654.1"/>
    <property type="molecule type" value="Genomic_DNA"/>
</dbReference>
<proteinExistence type="predicted"/>
<keyword evidence="1" id="KW-0175">Coiled coil</keyword>